<name>A0A6J4RJZ0_9ACTN</name>
<proteinExistence type="predicted"/>
<dbReference type="AlphaFoldDB" id="A0A6J4RJZ0"/>
<evidence type="ECO:0000313" key="2">
    <source>
        <dbReference type="EMBL" id="CAA9468220.1"/>
    </source>
</evidence>
<feature type="non-terminal residue" evidence="2">
    <location>
        <position position="1"/>
    </location>
</feature>
<reference evidence="2" key="1">
    <citation type="submission" date="2020-02" db="EMBL/GenBank/DDBJ databases">
        <authorList>
            <person name="Meier V. D."/>
        </authorList>
    </citation>
    <scope>NUCLEOTIDE SEQUENCE</scope>
    <source>
        <strain evidence="2">AVDCRST_MAG38</strain>
    </source>
</reference>
<organism evidence="2">
    <name type="scientific">uncultured Solirubrobacteraceae bacterium</name>
    <dbReference type="NCBI Taxonomy" id="1162706"/>
    <lineage>
        <taxon>Bacteria</taxon>
        <taxon>Bacillati</taxon>
        <taxon>Actinomycetota</taxon>
        <taxon>Thermoleophilia</taxon>
        <taxon>Solirubrobacterales</taxon>
        <taxon>Solirubrobacteraceae</taxon>
        <taxon>environmental samples</taxon>
    </lineage>
</organism>
<protein>
    <submittedName>
        <fullName evidence="2">Uncharacterized protein</fullName>
    </submittedName>
</protein>
<evidence type="ECO:0000256" key="1">
    <source>
        <dbReference type="SAM" id="MobiDB-lite"/>
    </source>
</evidence>
<feature type="compositionally biased region" description="Low complexity" evidence="1">
    <location>
        <begin position="84"/>
        <end position="116"/>
    </location>
</feature>
<feature type="compositionally biased region" description="Basic residues" evidence="1">
    <location>
        <begin position="123"/>
        <end position="140"/>
    </location>
</feature>
<accession>A0A6J4RJZ0</accession>
<sequence>LGLRAPQRDVDLPHLRALRAAAGVHDPGRGRRGGGARGVRALSVVLLRRRGRRPCPVADPRLDAVRGGGPARGPGGHRRHPGRQPRASAAGARAGPARRAPARGRALSLRAGAGRYPGERPERRRRRGGPGRRSTRRRTAARADHGRGRGGGHRQDRRARGAQAV</sequence>
<dbReference type="EMBL" id="CADCVJ010000064">
    <property type="protein sequence ID" value="CAA9468220.1"/>
    <property type="molecule type" value="Genomic_DNA"/>
</dbReference>
<feature type="non-terminal residue" evidence="2">
    <location>
        <position position="165"/>
    </location>
</feature>
<feature type="compositionally biased region" description="Basic residues" evidence="1">
    <location>
        <begin position="148"/>
        <end position="157"/>
    </location>
</feature>
<feature type="region of interest" description="Disordered" evidence="1">
    <location>
        <begin position="54"/>
        <end position="165"/>
    </location>
</feature>
<gene>
    <name evidence="2" type="ORF">AVDCRST_MAG38-936</name>
</gene>